<accession>A0AA44U5N0</accession>
<gene>
    <name evidence="5" type="ORF">APS60_00120</name>
</gene>
<reference evidence="5 6" key="1">
    <citation type="submission" date="2017-02" db="EMBL/GenBank/DDBJ databases">
        <title>Prevalence of linear plasmids in Propionibacterium acnes isolates obtained from cancerous prostatic tissue.</title>
        <authorList>
            <person name="Davidsson S."/>
            <person name="Bruggemann H."/>
        </authorList>
    </citation>
    <scope>NUCLEOTIDE SEQUENCE [LARGE SCALE GENOMIC DNA]</scope>
    <source>
        <strain evidence="5 6">09-9</strain>
    </source>
</reference>
<dbReference type="AlphaFoldDB" id="A0AA44U5N0"/>
<dbReference type="PROSITE" id="PS00894">
    <property type="entry name" value="HTH_DEOR_1"/>
    <property type="match status" value="1"/>
</dbReference>
<dbReference type="EMBL" id="LKVB01000002">
    <property type="protein sequence ID" value="PHJ27946.1"/>
    <property type="molecule type" value="Genomic_DNA"/>
</dbReference>
<evidence type="ECO:0000256" key="2">
    <source>
        <dbReference type="ARBA" id="ARBA00023125"/>
    </source>
</evidence>
<dbReference type="SMART" id="SM01134">
    <property type="entry name" value="DeoRC"/>
    <property type="match status" value="1"/>
</dbReference>
<keyword evidence="3" id="KW-0804">Transcription</keyword>
<dbReference type="PANTHER" id="PTHR30363:SF44">
    <property type="entry name" value="AGA OPERON TRANSCRIPTIONAL REPRESSOR-RELATED"/>
    <property type="match status" value="1"/>
</dbReference>
<dbReference type="Proteomes" id="UP000223982">
    <property type="component" value="Unassembled WGS sequence"/>
</dbReference>
<dbReference type="InterPro" id="IPR001034">
    <property type="entry name" value="DeoR_HTH"/>
</dbReference>
<dbReference type="PROSITE" id="PS51000">
    <property type="entry name" value="HTH_DEOR_2"/>
    <property type="match status" value="1"/>
</dbReference>
<dbReference type="InterPro" id="IPR036388">
    <property type="entry name" value="WH-like_DNA-bd_sf"/>
</dbReference>
<dbReference type="PANTHER" id="PTHR30363">
    <property type="entry name" value="HTH-TYPE TRANSCRIPTIONAL REGULATOR SRLR-RELATED"/>
    <property type="match status" value="1"/>
</dbReference>
<dbReference type="PRINTS" id="PR00037">
    <property type="entry name" value="HTHLACR"/>
</dbReference>
<dbReference type="SUPFAM" id="SSF46785">
    <property type="entry name" value="Winged helix' DNA-binding domain"/>
    <property type="match status" value="1"/>
</dbReference>
<keyword evidence="1" id="KW-0805">Transcription regulation</keyword>
<dbReference type="InterPro" id="IPR018356">
    <property type="entry name" value="Tscrpt_reg_HTH_DeoR_CS"/>
</dbReference>
<evidence type="ECO:0000256" key="1">
    <source>
        <dbReference type="ARBA" id="ARBA00023015"/>
    </source>
</evidence>
<dbReference type="InterPro" id="IPR050313">
    <property type="entry name" value="Carb_Metab_HTH_regulators"/>
</dbReference>
<dbReference type="GO" id="GO:0003700">
    <property type="term" value="F:DNA-binding transcription factor activity"/>
    <property type="evidence" value="ECO:0007669"/>
    <property type="project" value="InterPro"/>
</dbReference>
<evidence type="ECO:0000259" key="4">
    <source>
        <dbReference type="PROSITE" id="PS51000"/>
    </source>
</evidence>
<protein>
    <submittedName>
        <fullName evidence="5">DeoR family transcriptional regulator</fullName>
    </submittedName>
</protein>
<dbReference type="InterPro" id="IPR014036">
    <property type="entry name" value="DeoR-like_C"/>
</dbReference>
<dbReference type="InterPro" id="IPR036390">
    <property type="entry name" value="WH_DNA-bd_sf"/>
</dbReference>
<proteinExistence type="predicted"/>
<dbReference type="Gene3D" id="1.10.10.10">
    <property type="entry name" value="Winged helix-like DNA-binding domain superfamily/Winged helix DNA-binding domain"/>
    <property type="match status" value="1"/>
</dbReference>
<dbReference type="RefSeq" id="WP_002520927.1">
    <property type="nucleotide sequence ID" value="NZ_CAJTKC010000002.1"/>
</dbReference>
<dbReference type="Gene3D" id="3.40.50.1360">
    <property type="match status" value="1"/>
</dbReference>
<organism evidence="5 6">
    <name type="scientific">Cutibacterium acnes</name>
    <name type="common">Propionibacterium acnes</name>
    <dbReference type="NCBI Taxonomy" id="1747"/>
    <lineage>
        <taxon>Bacteria</taxon>
        <taxon>Bacillati</taxon>
        <taxon>Actinomycetota</taxon>
        <taxon>Actinomycetes</taxon>
        <taxon>Propionibacteriales</taxon>
        <taxon>Propionibacteriaceae</taxon>
        <taxon>Cutibacterium</taxon>
    </lineage>
</organism>
<evidence type="ECO:0000313" key="5">
    <source>
        <dbReference type="EMBL" id="PHJ27946.1"/>
    </source>
</evidence>
<sequence length="280" mass="29555">MQRLFRQKMIINSLGTSPTSVDTLVELTGASPATIRRDLTDLEGHGQLRKVHGGAVAVNLRGTPMPYSLRSAENAESKTAIAQLVSRLVTDDMSVIIDNGSTMVAVAQALQERPITALCLSLRAALPLGEGGVATVSTPDGTLMPESLRYEAASCLRALGAFRADVAIIGTCSASPAMGLTVTTHQDALVKRAILASSARVILAATSDKLSRTSSFRFGGIEDIDDLVTMQDAPQATLDAFRAAGSKVHVTDTTTGKRAILGYLEDLLQDPARPRRVLGD</sequence>
<comment type="caution">
    <text evidence="5">The sequence shown here is derived from an EMBL/GenBank/DDBJ whole genome shotgun (WGS) entry which is preliminary data.</text>
</comment>
<dbReference type="SMART" id="SM00420">
    <property type="entry name" value="HTH_DEOR"/>
    <property type="match status" value="1"/>
</dbReference>
<name>A0AA44U5N0_CUTAC</name>
<dbReference type="Pfam" id="PF08220">
    <property type="entry name" value="HTH_DeoR"/>
    <property type="match status" value="1"/>
</dbReference>
<feature type="domain" description="HTH deoR-type" evidence="4">
    <location>
        <begin position="2"/>
        <end position="57"/>
    </location>
</feature>
<dbReference type="Pfam" id="PF00455">
    <property type="entry name" value="DeoRC"/>
    <property type="match status" value="1"/>
</dbReference>
<dbReference type="GO" id="GO:0003677">
    <property type="term" value="F:DNA binding"/>
    <property type="evidence" value="ECO:0007669"/>
    <property type="project" value="UniProtKB-KW"/>
</dbReference>
<dbReference type="SUPFAM" id="SSF100950">
    <property type="entry name" value="NagB/RpiA/CoA transferase-like"/>
    <property type="match status" value="1"/>
</dbReference>
<dbReference type="InterPro" id="IPR037171">
    <property type="entry name" value="NagB/RpiA_transferase-like"/>
</dbReference>
<evidence type="ECO:0000256" key="3">
    <source>
        <dbReference type="ARBA" id="ARBA00023163"/>
    </source>
</evidence>
<evidence type="ECO:0000313" key="6">
    <source>
        <dbReference type="Proteomes" id="UP000223982"/>
    </source>
</evidence>
<keyword evidence="2" id="KW-0238">DNA-binding</keyword>